<name>A0A0L0S2I9_ALLM3</name>
<feature type="region of interest" description="Disordered" evidence="1">
    <location>
        <begin position="113"/>
        <end position="135"/>
    </location>
</feature>
<protein>
    <submittedName>
        <fullName evidence="2">Uncharacterized protein</fullName>
    </submittedName>
</protein>
<reference evidence="3" key="2">
    <citation type="submission" date="2009-11" db="EMBL/GenBank/DDBJ databases">
        <title>The Genome Sequence of Allomyces macrogynus strain ATCC 38327.</title>
        <authorList>
            <consortium name="The Broad Institute Genome Sequencing Platform"/>
            <person name="Russ C."/>
            <person name="Cuomo C."/>
            <person name="Shea T."/>
            <person name="Young S.K."/>
            <person name="Zeng Q."/>
            <person name="Koehrsen M."/>
            <person name="Haas B."/>
            <person name="Borodovsky M."/>
            <person name="Guigo R."/>
            <person name="Alvarado L."/>
            <person name="Berlin A."/>
            <person name="Borenstein D."/>
            <person name="Chen Z."/>
            <person name="Engels R."/>
            <person name="Freedman E."/>
            <person name="Gellesch M."/>
            <person name="Goldberg J."/>
            <person name="Griggs A."/>
            <person name="Gujja S."/>
            <person name="Heiman D."/>
            <person name="Hepburn T."/>
            <person name="Howarth C."/>
            <person name="Jen D."/>
            <person name="Larson L."/>
            <person name="Lewis B."/>
            <person name="Mehta T."/>
            <person name="Park D."/>
            <person name="Pearson M."/>
            <person name="Roberts A."/>
            <person name="Saif S."/>
            <person name="Shenoy N."/>
            <person name="Sisk P."/>
            <person name="Stolte C."/>
            <person name="Sykes S."/>
            <person name="Walk T."/>
            <person name="White J."/>
            <person name="Yandava C."/>
            <person name="Burger G."/>
            <person name="Gray M.W."/>
            <person name="Holland P.W.H."/>
            <person name="King N."/>
            <person name="Lang F.B.F."/>
            <person name="Roger A.J."/>
            <person name="Ruiz-Trillo I."/>
            <person name="Lander E."/>
            <person name="Nusbaum C."/>
        </authorList>
    </citation>
    <scope>NUCLEOTIDE SEQUENCE [LARGE SCALE GENOMIC DNA]</scope>
    <source>
        <strain evidence="3">ATCC 38327</strain>
    </source>
</reference>
<evidence type="ECO:0000313" key="3">
    <source>
        <dbReference type="Proteomes" id="UP000054350"/>
    </source>
</evidence>
<proteinExistence type="predicted"/>
<accession>A0A0L0S2I9</accession>
<feature type="region of interest" description="Disordered" evidence="1">
    <location>
        <begin position="1"/>
        <end position="97"/>
    </location>
</feature>
<organism evidence="2 3">
    <name type="scientific">Allomyces macrogynus (strain ATCC 38327)</name>
    <name type="common">Allomyces javanicus var. macrogynus</name>
    <dbReference type="NCBI Taxonomy" id="578462"/>
    <lineage>
        <taxon>Eukaryota</taxon>
        <taxon>Fungi</taxon>
        <taxon>Fungi incertae sedis</taxon>
        <taxon>Blastocladiomycota</taxon>
        <taxon>Blastocladiomycetes</taxon>
        <taxon>Blastocladiales</taxon>
        <taxon>Blastocladiaceae</taxon>
        <taxon>Allomyces</taxon>
    </lineage>
</organism>
<feature type="compositionally biased region" description="Basic and acidic residues" evidence="1">
    <location>
        <begin position="20"/>
        <end position="32"/>
    </location>
</feature>
<dbReference type="Proteomes" id="UP000054350">
    <property type="component" value="Unassembled WGS sequence"/>
</dbReference>
<dbReference type="EMBL" id="GG745330">
    <property type="protein sequence ID" value="KNE56615.1"/>
    <property type="molecule type" value="Genomic_DNA"/>
</dbReference>
<reference evidence="2 3" key="1">
    <citation type="submission" date="2009-11" db="EMBL/GenBank/DDBJ databases">
        <title>Annotation of Allomyces macrogynus ATCC 38327.</title>
        <authorList>
            <consortium name="The Broad Institute Genome Sequencing Platform"/>
            <person name="Russ C."/>
            <person name="Cuomo C."/>
            <person name="Burger G."/>
            <person name="Gray M.W."/>
            <person name="Holland P.W.H."/>
            <person name="King N."/>
            <person name="Lang F.B.F."/>
            <person name="Roger A.J."/>
            <person name="Ruiz-Trillo I."/>
            <person name="Young S.K."/>
            <person name="Zeng Q."/>
            <person name="Gargeya S."/>
            <person name="Fitzgerald M."/>
            <person name="Haas B."/>
            <person name="Abouelleil A."/>
            <person name="Alvarado L."/>
            <person name="Arachchi H.M."/>
            <person name="Berlin A."/>
            <person name="Chapman S.B."/>
            <person name="Gearin G."/>
            <person name="Goldberg J."/>
            <person name="Griggs A."/>
            <person name="Gujja S."/>
            <person name="Hansen M."/>
            <person name="Heiman D."/>
            <person name="Howarth C."/>
            <person name="Larimer J."/>
            <person name="Lui A."/>
            <person name="MacDonald P.J.P."/>
            <person name="McCowen C."/>
            <person name="Montmayeur A."/>
            <person name="Murphy C."/>
            <person name="Neiman D."/>
            <person name="Pearson M."/>
            <person name="Priest M."/>
            <person name="Roberts A."/>
            <person name="Saif S."/>
            <person name="Shea T."/>
            <person name="Sisk P."/>
            <person name="Stolte C."/>
            <person name="Sykes S."/>
            <person name="Wortman J."/>
            <person name="Nusbaum C."/>
            <person name="Birren B."/>
        </authorList>
    </citation>
    <scope>NUCLEOTIDE SEQUENCE [LARGE SCALE GENOMIC DNA]</scope>
    <source>
        <strain evidence="2 3">ATCC 38327</strain>
    </source>
</reference>
<gene>
    <name evidence="2" type="ORF">AMAG_02405</name>
</gene>
<evidence type="ECO:0000313" key="2">
    <source>
        <dbReference type="EMBL" id="KNE56615.1"/>
    </source>
</evidence>
<evidence type="ECO:0000256" key="1">
    <source>
        <dbReference type="SAM" id="MobiDB-lite"/>
    </source>
</evidence>
<dbReference type="AlphaFoldDB" id="A0A0L0S2I9"/>
<keyword evidence="3" id="KW-1185">Reference proteome</keyword>
<sequence>MVNVAKARLQQPGSAGGDRTTPDEDHWEREARANFYGGQQPLPVSGSPSPSPPAARRTPPRPRSRTPPRTPPRGPSTGDLLGSLATTAPPVPPRPAKKCALRFPVCAGLMADPVRRTPRGQGNDAYPVRPVPRGR</sequence>
<dbReference type="VEuPathDB" id="FungiDB:AMAG_02405"/>